<evidence type="ECO:0000256" key="2">
    <source>
        <dbReference type="ARBA" id="ARBA00022729"/>
    </source>
</evidence>
<feature type="chain" id="PRO_5033436624" evidence="6">
    <location>
        <begin position="19"/>
        <end position="574"/>
    </location>
</feature>
<keyword evidence="2 6" id="KW-0732">Signal</keyword>
<evidence type="ECO:0000259" key="7">
    <source>
        <dbReference type="PROSITE" id="PS00022"/>
    </source>
</evidence>
<feature type="domain" description="EGF-like" evidence="7">
    <location>
        <begin position="497"/>
        <end position="508"/>
    </location>
</feature>
<keyword evidence="10" id="KW-1185">Reference proteome</keyword>
<gene>
    <name evidence="9" type="primary">Aste57867_551</name>
    <name evidence="8" type="ORF">As57867_000550</name>
    <name evidence="9" type="ORF">ASTE57867_551</name>
</gene>
<dbReference type="InterPro" id="IPR017853">
    <property type="entry name" value="GH"/>
</dbReference>
<keyword evidence="4" id="KW-0325">Glycoprotein</keyword>
<dbReference type="PANTHER" id="PTHR31468:SF2">
    <property type="entry name" value="1,3-BETA-GLUCANOSYLTRANSFERASE GAS1"/>
    <property type="match status" value="1"/>
</dbReference>
<evidence type="ECO:0000256" key="1">
    <source>
        <dbReference type="ARBA" id="ARBA00007528"/>
    </source>
</evidence>
<dbReference type="Proteomes" id="UP000332933">
    <property type="component" value="Unassembled WGS sequence"/>
</dbReference>
<feature type="signal peptide" evidence="6">
    <location>
        <begin position="1"/>
        <end position="18"/>
    </location>
</feature>
<feature type="transmembrane region" description="Helical" evidence="5">
    <location>
        <begin position="528"/>
        <end position="550"/>
    </location>
</feature>
<dbReference type="EMBL" id="CAADRA010000030">
    <property type="protein sequence ID" value="VFT77776.1"/>
    <property type="molecule type" value="Genomic_DNA"/>
</dbReference>
<comment type="similarity">
    <text evidence="1">Belongs to the glycosyl hydrolase 72 family.</text>
</comment>
<dbReference type="PANTHER" id="PTHR31468">
    <property type="entry name" value="1,3-BETA-GLUCANOSYLTRANSFERASE GAS1"/>
    <property type="match status" value="1"/>
</dbReference>
<keyword evidence="5" id="KW-0472">Membrane</keyword>
<organism evidence="9 10">
    <name type="scientific">Aphanomyces stellatus</name>
    <dbReference type="NCBI Taxonomy" id="120398"/>
    <lineage>
        <taxon>Eukaryota</taxon>
        <taxon>Sar</taxon>
        <taxon>Stramenopiles</taxon>
        <taxon>Oomycota</taxon>
        <taxon>Saprolegniomycetes</taxon>
        <taxon>Saprolegniales</taxon>
        <taxon>Verrucalvaceae</taxon>
        <taxon>Aphanomyces</taxon>
    </lineage>
</organism>
<dbReference type="InterPro" id="IPR000742">
    <property type="entry name" value="EGF"/>
</dbReference>
<dbReference type="GO" id="GO:0005886">
    <property type="term" value="C:plasma membrane"/>
    <property type="evidence" value="ECO:0007669"/>
    <property type="project" value="TreeGrafter"/>
</dbReference>
<reference evidence="8" key="2">
    <citation type="submission" date="2019-06" db="EMBL/GenBank/DDBJ databases">
        <title>Genomics analysis of Aphanomyces spp. identifies a new class of oomycete effector associated with host adaptation.</title>
        <authorList>
            <person name="Gaulin E."/>
        </authorList>
    </citation>
    <scope>NUCLEOTIDE SEQUENCE</scope>
    <source>
        <strain evidence="8">CBS 578.67</strain>
    </source>
</reference>
<dbReference type="AlphaFoldDB" id="A0A485K5J9"/>
<evidence type="ECO:0000256" key="4">
    <source>
        <dbReference type="ARBA" id="ARBA00023180"/>
    </source>
</evidence>
<dbReference type="SUPFAM" id="SSF51445">
    <property type="entry name" value="(Trans)glycosidases"/>
    <property type="match status" value="1"/>
</dbReference>
<keyword evidence="5" id="KW-0812">Transmembrane</keyword>
<keyword evidence="3" id="KW-1015">Disulfide bond</keyword>
<dbReference type="Pfam" id="PF03198">
    <property type="entry name" value="Glyco_hydro_72"/>
    <property type="match status" value="2"/>
</dbReference>
<dbReference type="GO" id="GO:0034411">
    <property type="term" value="P:cell wall (1-&gt;3)-beta-D-glucan biosynthetic process"/>
    <property type="evidence" value="ECO:0007669"/>
    <property type="project" value="TreeGrafter"/>
</dbReference>
<evidence type="ECO:0000313" key="10">
    <source>
        <dbReference type="Proteomes" id="UP000332933"/>
    </source>
</evidence>
<dbReference type="Gene3D" id="3.20.20.80">
    <property type="entry name" value="Glycosidases"/>
    <property type="match status" value="1"/>
</dbReference>
<reference evidence="9 10" key="1">
    <citation type="submission" date="2019-03" db="EMBL/GenBank/DDBJ databases">
        <authorList>
            <person name="Gaulin E."/>
            <person name="Dumas B."/>
        </authorList>
    </citation>
    <scope>NUCLEOTIDE SEQUENCE [LARGE SCALE GENOMIC DNA]</scope>
    <source>
        <strain evidence="9">CBS 568.67</strain>
    </source>
</reference>
<dbReference type="EMBL" id="VJMH01000030">
    <property type="protein sequence ID" value="KAF0720109.1"/>
    <property type="molecule type" value="Genomic_DNA"/>
</dbReference>
<accession>A0A485K5J9</accession>
<evidence type="ECO:0000313" key="8">
    <source>
        <dbReference type="EMBL" id="KAF0720109.1"/>
    </source>
</evidence>
<proteinExistence type="inferred from homology"/>
<evidence type="ECO:0000256" key="5">
    <source>
        <dbReference type="SAM" id="Phobius"/>
    </source>
</evidence>
<evidence type="ECO:0000256" key="3">
    <source>
        <dbReference type="ARBA" id="ARBA00023157"/>
    </source>
</evidence>
<dbReference type="PROSITE" id="PS00022">
    <property type="entry name" value="EGF_1"/>
    <property type="match status" value="1"/>
</dbReference>
<dbReference type="GO" id="GO:0042124">
    <property type="term" value="F:1,3-beta-glucanosyltransferase activity"/>
    <property type="evidence" value="ECO:0007669"/>
    <property type="project" value="TreeGrafter"/>
</dbReference>
<dbReference type="OrthoDB" id="421038at2759"/>
<sequence>MWSHLVTAALVYAGYVHAGNLAPIIVRGNRMYNSQTHARFFIKGITYDYDVSDANYPKSKSIIESNLKDMIGSFNTFRLYNADPTRTYDQFMTHMDSLGVYVMISASPANLAYYGKYQFSTITKIWGPDGVQVGTQIQKDQTKTCYPALLLEYGKLLIKDFAKYDNTLGIVVANEIMQHDLTAAACVKQYTSDLKNWMFVNANSIRLLPLAYAAADGAVTNAQGARVNEDDYHNMRIMGLLCGDTMVNGRTQSSIDIYMINEYRWCNDGTFATSYERLVALANGVPIVLVLGEFGCSVQSPRVWTMVPYLVSDGTSSSGFSNVFSGGFAYTFGQASIDQGSKYPLFVGGSDEILGNPGLTPTTDYVNLLGQYKAAAMANEPGAFTKESICTWAPPAPSPTGANPILARTNSWMPVCTDPNLRLLPTDSWTTNTRQGAVCNNQGTPCEVTIDGANPTSEKSICGKPIDVPSGGGACKTSVDCGSHGQCVPGDTGQLKCVCIGCWAGVSCSLFSQDKCNTLTNNPNAPKIIFTMVGLFLGIMAGVFAGLYVAAEKKAEELTHAEQIAQKQSRMHLL</sequence>
<dbReference type="InterPro" id="IPR004886">
    <property type="entry name" value="Glucanosyltransferase"/>
</dbReference>
<protein>
    <submittedName>
        <fullName evidence="9">Aste57867_551 protein</fullName>
    </submittedName>
</protein>
<evidence type="ECO:0000256" key="6">
    <source>
        <dbReference type="SAM" id="SignalP"/>
    </source>
</evidence>
<evidence type="ECO:0000313" key="9">
    <source>
        <dbReference type="EMBL" id="VFT77776.1"/>
    </source>
</evidence>
<name>A0A485K5J9_9STRA</name>
<keyword evidence="5" id="KW-1133">Transmembrane helix</keyword>